<dbReference type="PANTHER" id="PTHR43798:SF33">
    <property type="entry name" value="HYDROLASE, PUTATIVE (AFU_ORTHOLOGUE AFUA_2G14860)-RELATED"/>
    <property type="match status" value="1"/>
</dbReference>
<dbReference type="EMBL" id="JBHTLQ010000018">
    <property type="protein sequence ID" value="MFD1190866.1"/>
    <property type="molecule type" value="Genomic_DNA"/>
</dbReference>
<evidence type="ECO:0000313" key="2">
    <source>
        <dbReference type="EMBL" id="MFD1190866.1"/>
    </source>
</evidence>
<sequence length="243" mass="25273">MLSFVTSDGVRLAYADDGEGRPVLLLHGFLSSGHRNWSRLIPALTGAGLRVIAPDCRGHGASDAPTAPEAWPADVMARDVLELAAQLGLSDFDLAGYSMGGRTAIRAMVGGLKPRRLVIGGMGEFGIMEAGPRAEAFEDALRHGEAASDPGMGRAIANALAAQGLKAQAMLGVLASFQPTTEAEIRALRTDALVILGTEDHDNGSGQVLADWLGGRFLPLPGDHGQVPASPAFVEAVVEFLSP</sequence>
<dbReference type="PRINTS" id="PR00111">
    <property type="entry name" value="ABHYDROLASE"/>
</dbReference>
<accession>A0ABW3T1X9</accession>
<dbReference type="RefSeq" id="WP_377353459.1">
    <property type="nucleotide sequence ID" value="NZ_JBHTLQ010000018.1"/>
</dbReference>
<dbReference type="InterPro" id="IPR050266">
    <property type="entry name" value="AB_hydrolase_sf"/>
</dbReference>
<proteinExistence type="predicted"/>
<gene>
    <name evidence="2" type="ORF">ACFQ27_09770</name>
</gene>
<evidence type="ECO:0000259" key="1">
    <source>
        <dbReference type="Pfam" id="PF00561"/>
    </source>
</evidence>
<dbReference type="InterPro" id="IPR000073">
    <property type="entry name" value="AB_hydrolase_1"/>
</dbReference>
<dbReference type="Gene3D" id="3.40.50.1820">
    <property type="entry name" value="alpha/beta hydrolase"/>
    <property type="match status" value="1"/>
</dbReference>
<protein>
    <submittedName>
        <fullName evidence="2">Alpha/beta fold hydrolase</fullName>
    </submittedName>
</protein>
<dbReference type="Proteomes" id="UP001597216">
    <property type="component" value="Unassembled WGS sequence"/>
</dbReference>
<dbReference type="SUPFAM" id="SSF53474">
    <property type="entry name" value="alpha/beta-Hydrolases"/>
    <property type="match status" value="1"/>
</dbReference>
<dbReference type="InterPro" id="IPR029058">
    <property type="entry name" value="AB_hydrolase_fold"/>
</dbReference>
<dbReference type="PANTHER" id="PTHR43798">
    <property type="entry name" value="MONOACYLGLYCEROL LIPASE"/>
    <property type="match status" value="1"/>
</dbReference>
<comment type="caution">
    <text evidence="2">The sequence shown here is derived from an EMBL/GenBank/DDBJ whole genome shotgun (WGS) entry which is preliminary data.</text>
</comment>
<organism evidence="2 3">
    <name type="scientific">Phenylobacterium conjunctum</name>
    <dbReference type="NCBI Taxonomy" id="1298959"/>
    <lineage>
        <taxon>Bacteria</taxon>
        <taxon>Pseudomonadati</taxon>
        <taxon>Pseudomonadota</taxon>
        <taxon>Alphaproteobacteria</taxon>
        <taxon>Caulobacterales</taxon>
        <taxon>Caulobacteraceae</taxon>
        <taxon>Phenylobacterium</taxon>
    </lineage>
</organism>
<dbReference type="Pfam" id="PF00561">
    <property type="entry name" value="Abhydrolase_1"/>
    <property type="match status" value="1"/>
</dbReference>
<evidence type="ECO:0000313" key="3">
    <source>
        <dbReference type="Proteomes" id="UP001597216"/>
    </source>
</evidence>
<name>A0ABW3T1X9_9CAUL</name>
<feature type="domain" description="AB hydrolase-1" evidence="1">
    <location>
        <begin position="22"/>
        <end position="105"/>
    </location>
</feature>
<reference evidence="3" key="1">
    <citation type="journal article" date="2019" name="Int. J. Syst. Evol. Microbiol.">
        <title>The Global Catalogue of Microorganisms (GCM) 10K type strain sequencing project: providing services to taxonomists for standard genome sequencing and annotation.</title>
        <authorList>
            <consortium name="The Broad Institute Genomics Platform"/>
            <consortium name="The Broad Institute Genome Sequencing Center for Infectious Disease"/>
            <person name="Wu L."/>
            <person name="Ma J."/>
        </authorList>
    </citation>
    <scope>NUCLEOTIDE SEQUENCE [LARGE SCALE GENOMIC DNA]</scope>
    <source>
        <strain evidence="3">CCUG 55074</strain>
    </source>
</reference>
<dbReference type="GO" id="GO:0016787">
    <property type="term" value="F:hydrolase activity"/>
    <property type="evidence" value="ECO:0007669"/>
    <property type="project" value="UniProtKB-KW"/>
</dbReference>
<keyword evidence="2" id="KW-0378">Hydrolase</keyword>
<keyword evidence="3" id="KW-1185">Reference proteome</keyword>